<accession>A0A2P2M6W3</accession>
<feature type="compositionally biased region" description="Polar residues" evidence="1">
    <location>
        <begin position="1290"/>
        <end position="1306"/>
    </location>
</feature>
<feature type="region of interest" description="Disordered" evidence="1">
    <location>
        <begin position="1121"/>
        <end position="1148"/>
    </location>
</feature>
<feature type="region of interest" description="Disordered" evidence="1">
    <location>
        <begin position="804"/>
        <end position="824"/>
    </location>
</feature>
<protein>
    <submittedName>
        <fullName evidence="3">Uncharacterized protein LOC105632277 isoform X1</fullName>
    </submittedName>
    <submittedName>
        <fullName evidence="4">Uncharacterized protein LOC105632277 isoform X4</fullName>
    </submittedName>
</protein>
<feature type="region of interest" description="Disordered" evidence="1">
    <location>
        <begin position="411"/>
        <end position="449"/>
    </location>
</feature>
<feature type="region of interest" description="Disordered" evidence="1">
    <location>
        <begin position="1265"/>
        <end position="1331"/>
    </location>
</feature>
<dbReference type="PANTHER" id="PTHR48429:SF1">
    <property type="entry name" value="AGENET DOMAIN-CONTAINING PROTEIN"/>
    <property type="match status" value="1"/>
</dbReference>
<dbReference type="InterPro" id="IPR055274">
    <property type="entry name" value="SWO1"/>
</dbReference>
<evidence type="ECO:0000313" key="3">
    <source>
        <dbReference type="EMBL" id="MBX25964.1"/>
    </source>
</evidence>
<evidence type="ECO:0000313" key="4">
    <source>
        <dbReference type="EMBL" id="MBX25973.1"/>
    </source>
</evidence>
<reference evidence="3" key="1">
    <citation type="submission" date="2018-02" db="EMBL/GenBank/DDBJ databases">
        <title>Rhizophora mucronata_Transcriptome.</title>
        <authorList>
            <person name="Meera S.P."/>
            <person name="Sreeshan A."/>
            <person name="Augustine A."/>
        </authorList>
    </citation>
    <scope>NUCLEOTIDE SEQUENCE</scope>
    <source>
        <tissue evidence="3">Leaf</tissue>
    </source>
</reference>
<feature type="compositionally biased region" description="Polar residues" evidence="1">
    <location>
        <begin position="433"/>
        <end position="442"/>
    </location>
</feature>
<proteinExistence type="predicted"/>
<dbReference type="SMART" id="SM00743">
    <property type="entry name" value="Agenet"/>
    <property type="match status" value="1"/>
</dbReference>
<dbReference type="Pfam" id="PF05641">
    <property type="entry name" value="Agenet"/>
    <property type="match status" value="1"/>
</dbReference>
<dbReference type="EMBL" id="GGEC01045489">
    <property type="protein sequence ID" value="MBX25973.1"/>
    <property type="molecule type" value="Transcribed_RNA"/>
</dbReference>
<feature type="region of interest" description="Disordered" evidence="1">
    <location>
        <begin position="1180"/>
        <end position="1201"/>
    </location>
</feature>
<feature type="compositionally biased region" description="Polar residues" evidence="1">
    <location>
        <begin position="1"/>
        <end position="37"/>
    </location>
</feature>
<feature type="region of interest" description="Disordered" evidence="1">
    <location>
        <begin position="1"/>
        <end position="95"/>
    </location>
</feature>
<sequence>MAEMSQTEPGKTWNPVSTIKSSILSPTVDGSPSTSGLGQLETKVAQELSHGSQKVTDGAIANSGSNSNTERKSRRSSGKATVKASSKRRNPVKETASVRLERGGKMTNVSLSPPGIFRPVQLNEMQCFGHVNSSAVKPLVLAASTSSLPDLNFSASSSAMFQQPFTDLQQVQLRAQIFVYGALIQGTVPDEAYMISAFGGPDGRSMWENAWRSCIERLHGLKSHLVAPEIHLLSDSGSRVPEQATKQSALRSKEISPSIGRVSSKGIPTILNPVVPLSSPLWSLPMPSADALQSSGLPRGPPMDYQRALSPLPSHQTPPARSSVAPNPSWISQAPFCGPWVASPQNSVLDASGHFSVQLPTTETVQVTPVKESSLPDSSGVKHVLSGTGLRTGASSGVFTGISLGPDVRKVTEVSEQHSSVPKPRKRKKISVPESSGQNALLPQSHAEVGSASAVGSHLSTHLSTFVASTTPVTSVSKASTDKFISSLSAISGHIRKGDQNTEGRATATEQTLTKVKEARVQAEDAAAFAASAVSHSQEIWSQLDKQRKSGLQLDIETKLTSAAAAIAATAAIAKAAASAASVASNAALQAKLMADEAVLSSGFNITGQSYSISFSEGTHNLEKATPASILKSDDGTNNSSSILHAAREAARRRVEAASAASKHAENMVAIVKAAELAADTVSQAGKVVAMANHLPSNEIVAAAPECHPKVTHVTSELFSKSNDVRENRNIDGAGQGLDISSRQDSLNKKELHSTNFARSPRKDESCEDDMRLVDVISGSGMTSAKDARVQKSRKASDLTKTVGLFPEPENDLRPSSLQNEHGKAEKTLKENNIKEASHVEVFKNGNDIKSAWFSANVLSVKDGKAYVAYDEITTGKGLEKLKEWVTLSSDGDAPPKIRIACPAAAMPFEGTRKRRRAAMGDHTRSVGDRVDAWIRDSWWEGVITEKSEKDETLLTVHFPAQGKTSLVRAWHLRPSLVWKDGEWIEWSSSREHSHSSHVGEMPQEKRPRLQSPAGEAKGKDKMPKSVDAMESDKPNEPTLLEISADEKLFNIGQSTRDERKPNRLRMTRTGLQREGSRVILGVPKPGKKRKFMEVSKHYVAGCSGKANEAKVTAKLAKNTMPQVPGTRGWKSTLQDESSEKRAMSKPRVVKSGKLQNVSGRLVPQKDNLLSADVSAAAEVANADNTSKTKHSVSHAEDTSEKRKLMEFQSFSSLDEGAEGPIIFSSLALPSDSLSSKKLSNANAKAERISKGKLASAGRKLGKIEEDKVFSGDSAKSTSDVVEPRRSNRRIQPTSRLLEGLQSSLMVSKIPPVSHNRTQKIRSGSRGDKHD</sequence>
<evidence type="ECO:0000256" key="1">
    <source>
        <dbReference type="SAM" id="MobiDB-lite"/>
    </source>
</evidence>
<name>A0A2P2M6W3_RHIMU</name>
<dbReference type="PANTHER" id="PTHR48429">
    <property type="entry name" value="AGENET DOMAIN-CONTAINING PROTEIN"/>
    <property type="match status" value="1"/>
</dbReference>
<dbReference type="InterPro" id="IPR008395">
    <property type="entry name" value="Agenet-like_dom"/>
</dbReference>
<feature type="domain" description="Agenet" evidence="2">
    <location>
        <begin position="923"/>
        <end position="981"/>
    </location>
</feature>
<feature type="region of interest" description="Disordered" evidence="1">
    <location>
        <begin position="991"/>
        <end position="1036"/>
    </location>
</feature>
<dbReference type="EMBL" id="GGEC01045480">
    <property type="protein sequence ID" value="MBX25964.1"/>
    <property type="molecule type" value="Transcribed_RNA"/>
</dbReference>
<evidence type="ECO:0000259" key="2">
    <source>
        <dbReference type="SMART" id="SM00743"/>
    </source>
</evidence>
<dbReference type="InterPro" id="IPR014002">
    <property type="entry name" value="Agenet_dom_plant"/>
</dbReference>
<feature type="region of interest" description="Disordered" evidence="1">
    <location>
        <begin position="725"/>
        <end position="766"/>
    </location>
</feature>
<feature type="compositionally biased region" description="Polar residues" evidence="1">
    <location>
        <begin position="313"/>
        <end position="325"/>
    </location>
</feature>
<feature type="region of interest" description="Disordered" evidence="1">
    <location>
        <begin position="291"/>
        <end position="325"/>
    </location>
</feature>
<organism evidence="3">
    <name type="scientific">Rhizophora mucronata</name>
    <name type="common">Asiatic mangrove</name>
    <dbReference type="NCBI Taxonomy" id="61149"/>
    <lineage>
        <taxon>Eukaryota</taxon>
        <taxon>Viridiplantae</taxon>
        <taxon>Streptophyta</taxon>
        <taxon>Embryophyta</taxon>
        <taxon>Tracheophyta</taxon>
        <taxon>Spermatophyta</taxon>
        <taxon>Magnoliopsida</taxon>
        <taxon>eudicotyledons</taxon>
        <taxon>Gunneridae</taxon>
        <taxon>Pentapetalae</taxon>
        <taxon>rosids</taxon>
        <taxon>fabids</taxon>
        <taxon>Malpighiales</taxon>
        <taxon>Rhizophoraceae</taxon>
        <taxon>Rhizophora</taxon>
    </lineage>
</organism>
<dbReference type="CDD" id="cd20403">
    <property type="entry name" value="Tudor_Agenet_FMRP-like_rpt2"/>
    <property type="match status" value="1"/>
</dbReference>